<name>A0ABM8TLF2_9BURK</name>
<dbReference type="Pfam" id="PF12802">
    <property type="entry name" value="MarR_2"/>
    <property type="match status" value="1"/>
</dbReference>
<evidence type="ECO:0000259" key="1">
    <source>
        <dbReference type="PROSITE" id="PS50995"/>
    </source>
</evidence>
<dbReference type="Gene3D" id="1.10.10.10">
    <property type="entry name" value="Winged helix-like DNA-binding domain superfamily/Winged helix DNA-binding domain"/>
    <property type="match status" value="1"/>
</dbReference>
<reference evidence="2 3" key="1">
    <citation type="submission" date="2021-03" db="EMBL/GenBank/DDBJ databases">
        <authorList>
            <person name="Peeters C."/>
        </authorList>
    </citation>
    <scope>NUCLEOTIDE SEQUENCE [LARGE SCALE GENOMIC DNA]</scope>
    <source>
        <strain evidence="2 3">LMG 26411</strain>
    </source>
</reference>
<dbReference type="SUPFAM" id="SSF46785">
    <property type="entry name" value="Winged helix' DNA-binding domain"/>
    <property type="match status" value="1"/>
</dbReference>
<comment type="caution">
    <text evidence="2">The sequence shown here is derived from an EMBL/GenBank/DDBJ whole genome shotgun (WGS) entry which is preliminary data.</text>
</comment>
<protein>
    <submittedName>
        <fullName evidence="2">Transcriptional regulator SlyA</fullName>
    </submittedName>
</protein>
<dbReference type="SMART" id="SM00347">
    <property type="entry name" value="HTH_MARR"/>
    <property type="match status" value="1"/>
</dbReference>
<feature type="domain" description="HTH marR-type" evidence="1">
    <location>
        <begin position="32"/>
        <end position="165"/>
    </location>
</feature>
<keyword evidence="3" id="KW-1185">Reference proteome</keyword>
<gene>
    <name evidence="2" type="primary">slyA_2</name>
    <name evidence="2" type="ORF">LMG26411_04399</name>
</gene>
<dbReference type="PRINTS" id="PR00598">
    <property type="entry name" value="HTHMARR"/>
</dbReference>
<accession>A0ABM8TLF2</accession>
<sequence>MRNAKAKAARSDNYESDFSEIGDESLDMTYLRGTIGYAIRRAQMAVFDDLQDAIGKYQISPTQFSVLSLVADNPGALQSTIAEALGVERPRIVPVIDQLEKRGLATRVRSATDGRAREIYLTAEGASLLETLKSRFAEHQRRVAARLNSGTDALLAELWRLAGDA</sequence>
<dbReference type="EMBL" id="CAJPVI010000028">
    <property type="protein sequence ID" value="CAG2153382.1"/>
    <property type="molecule type" value="Genomic_DNA"/>
</dbReference>
<proteinExistence type="predicted"/>
<dbReference type="InterPro" id="IPR039422">
    <property type="entry name" value="MarR/SlyA-like"/>
</dbReference>
<dbReference type="PANTHER" id="PTHR33164">
    <property type="entry name" value="TRANSCRIPTIONAL REGULATOR, MARR FAMILY"/>
    <property type="match status" value="1"/>
</dbReference>
<dbReference type="InterPro" id="IPR000835">
    <property type="entry name" value="HTH_MarR-typ"/>
</dbReference>
<dbReference type="RefSeq" id="WP_211955377.1">
    <property type="nucleotide sequence ID" value="NZ_CAJPVI010000028.1"/>
</dbReference>
<dbReference type="PROSITE" id="PS50995">
    <property type="entry name" value="HTH_MARR_2"/>
    <property type="match status" value="1"/>
</dbReference>
<evidence type="ECO:0000313" key="3">
    <source>
        <dbReference type="Proteomes" id="UP000672657"/>
    </source>
</evidence>
<organism evidence="2 3">
    <name type="scientific">Cupriavidus numazuensis</name>
    <dbReference type="NCBI Taxonomy" id="221992"/>
    <lineage>
        <taxon>Bacteria</taxon>
        <taxon>Pseudomonadati</taxon>
        <taxon>Pseudomonadota</taxon>
        <taxon>Betaproteobacteria</taxon>
        <taxon>Burkholderiales</taxon>
        <taxon>Burkholderiaceae</taxon>
        <taxon>Cupriavidus</taxon>
    </lineage>
</organism>
<dbReference type="InterPro" id="IPR036388">
    <property type="entry name" value="WH-like_DNA-bd_sf"/>
</dbReference>
<dbReference type="Proteomes" id="UP000672657">
    <property type="component" value="Unassembled WGS sequence"/>
</dbReference>
<dbReference type="InterPro" id="IPR036390">
    <property type="entry name" value="WH_DNA-bd_sf"/>
</dbReference>
<dbReference type="PANTHER" id="PTHR33164:SF89">
    <property type="entry name" value="MARR FAMILY REGULATORY PROTEIN"/>
    <property type="match status" value="1"/>
</dbReference>
<evidence type="ECO:0000313" key="2">
    <source>
        <dbReference type="EMBL" id="CAG2153382.1"/>
    </source>
</evidence>